<feature type="compositionally biased region" description="Polar residues" evidence="1">
    <location>
        <begin position="105"/>
        <end position="117"/>
    </location>
</feature>
<evidence type="ECO:0000256" key="1">
    <source>
        <dbReference type="SAM" id="MobiDB-lite"/>
    </source>
</evidence>
<reference evidence="2 3" key="1">
    <citation type="journal article" date="2019" name="Sci. Rep.">
        <title>Orb-weaving spider Araneus ventricosus genome elucidates the spidroin gene catalogue.</title>
        <authorList>
            <person name="Kono N."/>
            <person name="Nakamura H."/>
            <person name="Ohtoshi R."/>
            <person name="Moran D.A.P."/>
            <person name="Shinohara A."/>
            <person name="Yoshida Y."/>
            <person name="Fujiwara M."/>
            <person name="Mori M."/>
            <person name="Tomita M."/>
            <person name="Arakawa K."/>
        </authorList>
    </citation>
    <scope>NUCLEOTIDE SEQUENCE [LARGE SCALE GENOMIC DNA]</scope>
</reference>
<dbReference type="EMBL" id="BGPR01000008">
    <property type="protein sequence ID" value="GBL75703.1"/>
    <property type="molecule type" value="Genomic_DNA"/>
</dbReference>
<accession>A0A4Y2A7G2</accession>
<keyword evidence="3" id="KW-1185">Reference proteome</keyword>
<feature type="compositionally biased region" description="Polar residues" evidence="1">
    <location>
        <begin position="84"/>
        <end position="95"/>
    </location>
</feature>
<proteinExistence type="predicted"/>
<evidence type="ECO:0000313" key="3">
    <source>
        <dbReference type="Proteomes" id="UP000499080"/>
    </source>
</evidence>
<gene>
    <name evidence="2" type="ORF">AVEN_155010_1</name>
</gene>
<dbReference type="Proteomes" id="UP000499080">
    <property type="component" value="Unassembled WGS sequence"/>
</dbReference>
<name>A0A4Y2A7G2_ARAVE</name>
<sequence length="117" mass="13664">MKHSHYHIKKHHKHTRSILKGLIHLPFPTSNNDIPATIAHRPKSLVETFNSSLTHPHLSSYSFKPKTMVRMKERDKNLRYQMPDSASFQINQHPSSPRARFCRRQPTSQQQVGCRNS</sequence>
<evidence type="ECO:0000313" key="2">
    <source>
        <dbReference type="EMBL" id="GBL75703.1"/>
    </source>
</evidence>
<organism evidence="2 3">
    <name type="scientific">Araneus ventricosus</name>
    <name type="common">Orbweaver spider</name>
    <name type="synonym">Epeira ventricosa</name>
    <dbReference type="NCBI Taxonomy" id="182803"/>
    <lineage>
        <taxon>Eukaryota</taxon>
        <taxon>Metazoa</taxon>
        <taxon>Ecdysozoa</taxon>
        <taxon>Arthropoda</taxon>
        <taxon>Chelicerata</taxon>
        <taxon>Arachnida</taxon>
        <taxon>Araneae</taxon>
        <taxon>Araneomorphae</taxon>
        <taxon>Entelegynae</taxon>
        <taxon>Araneoidea</taxon>
        <taxon>Araneidae</taxon>
        <taxon>Araneus</taxon>
    </lineage>
</organism>
<feature type="region of interest" description="Disordered" evidence="1">
    <location>
        <begin position="83"/>
        <end position="117"/>
    </location>
</feature>
<comment type="caution">
    <text evidence="2">The sequence shown here is derived from an EMBL/GenBank/DDBJ whole genome shotgun (WGS) entry which is preliminary data.</text>
</comment>
<protein>
    <submittedName>
        <fullName evidence="2">Uncharacterized protein</fullName>
    </submittedName>
</protein>
<dbReference type="AlphaFoldDB" id="A0A4Y2A7G2"/>